<dbReference type="SUPFAM" id="SSF47473">
    <property type="entry name" value="EF-hand"/>
    <property type="match status" value="1"/>
</dbReference>
<evidence type="ECO:0000313" key="6">
    <source>
        <dbReference type="Proteomes" id="UP001642409"/>
    </source>
</evidence>
<dbReference type="EMBL" id="CAXDID020000056">
    <property type="protein sequence ID" value="CAL6007731.1"/>
    <property type="molecule type" value="Genomic_DNA"/>
</dbReference>
<organism evidence="3">
    <name type="scientific">Hexamita inflata</name>
    <dbReference type="NCBI Taxonomy" id="28002"/>
    <lineage>
        <taxon>Eukaryota</taxon>
        <taxon>Metamonada</taxon>
        <taxon>Diplomonadida</taxon>
        <taxon>Hexamitidae</taxon>
        <taxon>Hexamitinae</taxon>
        <taxon>Hexamita</taxon>
    </lineage>
</organism>
<evidence type="ECO:0000313" key="5">
    <source>
        <dbReference type="EMBL" id="CAL6026971.1"/>
    </source>
</evidence>
<keyword evidence="1" id="KW-0106">Calcium</keyword>
<evidence type="ECO:0000259" key="2">
    <source>
        <dbReference type="PROSITE" id="PS50222"/>
    </source>
</evidence>
<feature type="domain" description="EF-hand" evidence="2">
    <location>
        <begin position="90"/>
        <end position="117"/>
    </location>
</feature>
<dbReference type="Gene3D" id="1.10.238.10">
    <property type="entry name" value="EF-hand"/>
    <property type="match status" value="2"/>
</dbReference>
<evidence type="ECO:0000256" key="1">
    <source>
        <dbReference type="ARBA" id="ARBA00022837"/>
    </source>
</evidence>
<dbReference type="EMBL" id="CAXDID020000103">
    <property type="protein sequence ID" value="CAL6026971.1"/>
    <property type="molecule type" value="Genomic_DNA"/>
</dbReference>
<accession>A0AA86NSQ6</accession>
<dbReference type="InterPro" id="IPR011992">
    <property type="entry name" value="EF-hand-dom_pair"/>
</dbReference>
<dbReference type="PROSITE" id="PS50222">
    <property type="entry name" value="EF_HAND_2"/>
    <property type="match status" value="3"/>
</dbReference>
<dbReference type="Pfam" id="PF13202">
    <property type="entry name" value="EF-hand_5"/>
    <property type="match status" value="1"/>
</dbReference>
<dbReference type="SMART" id="SM00054">
    <property type="entry name" value="EFh"/>
    <property type="match status" value="3"/>
</dbReference>
<proteinExistence type="predicted"/>
<evidence type="ECO:0000313" key="4">
    <source>
        <dbReference type="EMBL" id="CAL6007731.1"/>
    </source>
</evidence>
<comment type="caution">
    <text evidence="3">The sequence shown here is derived from an EMBL/GenBank/DDBJ whole genome shotgun (WGS) entry which is preliminary data.</text>
</comment>
<dbReference type="InterPro" id="IPR018247">
    <property type="entry name" value="EF_Hand_1_Ca_BS"/>
</dbReference>
<feature type="domain" description="EF-hand" evidence="2">
    <location>
        <begin position="13"/>
        <end position="48"/>
    </location>
</feature>
<dbReference type="GO" id="GO:0005509">
    <property type="term" value="F:calcium ion binding"/>
    <property type="evidence" value="ECO:0007669"/>
    <property type="project" value="InterPro"/>
</dbReference>
<dbReference type="AlphaFoldDB" id="A0AA86NSQ6"/>
<gene>
    <name evidence="3" type="ORF">HINF_LOCUS13000</name>
    <name evidence="4" type="ORF">HINF_LOCUS20778</name>
    <name evidence="5" type="ORF">HINF_LOCUS31101</name>
</gene>
<reference evidence="4 6" key="2">
    <citation type="submission" date="2024-07" db="EMBL/GenBank/DDBJ databases">
        <authorList>
            <person name="Akdeniz Z."/>
        </authorList>
    </citation>
    <scope>NUCLEOTIDE SEQUENCE [LARGE SCALE GENOMIC DNA]</scope>
</reference>
<keyword evidence="6" id="KW-1185">Reference proteome</keyword>
<evidence type="ECO:0000313" key="3">
    <source>
        <dbReference type="EMBL" id="CAI9925355.1"/>
    </source>
</evidence>
<dbReference type="InterPro" id="IPR002048">
    <property type="entry name" value="EF_hand_dom"/>
</dbReference>
<dbReference type="EMBL" id="CATOUU010000341">
    <property type="protein sequence ID" value="CAI9925355.1"/>
    <property type="molecule type" value="Genomic_DNA"/>
</dbReference>
<dbReference type="PROSITE" id="PS00018">
    <property type="entry name" value="EF_HAND_1"/>
    <property type="match status" value="2"/>
</dbReference>
<reference evidence="3" key="1">
    <citation type="submission" date="2023-06" db="EMBL/GenBank/DDBJ databases">
        <authorList>
            <person name="Kurt Z."/>
        </authorList>
    </citation>
    <scope>NUCLEOTIDE SEQUENCE</scope>
</reference>
<sequence>MGCGESKKEDTDMVGENVMDFFDRFDTDAEGYLNPDKLFEKLKVEGFKVSKPMFDAYIALIDENKDGKIQKSEFKPIMGYIISCPADDVIFKVADKNKDGKIDKKELSLLSKRLGWKFDESIESMTKDEFKAFVEKNLKK</sequence>
<dbReference type="Pfam" id="PF13499">
    <property type="entry name" value="EF-hand_7"/>
    <property type="match status" value="1"/>
</dbReference>
<feature type="domain" description="EF-hand" evidence="2">
    <location>
        <begin position="49"/>
        <end position="84"/>
    </location>
</feature>
<name>A0AA86NSQ6_9EUKA</name>
<dbReference type="Proteomes" id="UP001642409">
    <property type="component" value="Unassembled WGS sequence"/>
</dbReference>
<protein>
    <submittedName>
        <fullName evidence="3">Putative</fullName>
    </submittedName>
</protein>